<reference evidence="2" key="2">
    <citation type="submission" date="2023-01" db="EMBL/GenBank/DDBJ databases">
        <title>Draft genome sequence of Litoribrevibacter albus strain NBRC 110071.</title>
        <authorList>
            <person name="Sun Q."/>
            <person name="Mori K."/>
        </authorList>
    </citation>
    <scope>NUCLEOTIDE SEQUENCE</scope>
    <source>
        <strain evidence="2">NBRC 110071</strain>
    </source>
</reference>
<dbReference type="PANTHER" id="PTHR24567:SF74">
    <property type="entry name" value="HTH-TYPE TRANSCRIPTIONAL REGULATOR ARCR"/>
    <property type="match status" value="1"/>
</dbReference>
<dbReference type="PROSITE" id="PS50042">
    <property type="entry name" value="CNMP_BINDING_3"/>
    <property type="match status" value="1"/>
</dbReference>
<evidence type="ECO:0000313" key="2">
    <source>
        <dbReference type="EMBL" id="GLQ29779.1"/>
    </source>
</evidence>
<reference evidence="2" key="1">
    <citation type="journal article" date="2014" name="Int. J. Syst. Evol. Microbiol.">
        <title>Complete genome sequence of Corynebacterium casei LMG S-19264T (=DSM 44701T), isolated from a smear-ripened cheese.</title>
        <authorList>
            <consortium name="US DOE Joint Genome Institute (JGI-PGF)"/>
            <person name="Walter F."/>
            <person name="Albersmeier A."/>
            <person name="Kalinowski J."/>
            <person name="Ruckert C."/>
        </authorList>
    </citation>
    <scope>NUCLEOTIDE SEQUENCE</scope>
    <source>
        <strain evidence="2">NBRC 110071</strain>
    </source>
</reference>
<dbReference type="AlphaFoldDB" id="A0AA37S7W2"/>
<proteinExistence type="predicted"/>
<sequence>MLPKEKNVERLQLNPDELAQMLDKTSWGNDLSWSELVTLGKFIQAYKVKPHTVLFAEGESNQTMAILVEGRVEILKSTLNNQKKSIAKVKSPQTFGEMSLIDGQPRSAEVVADSSCTCLLLTKEKFMAMSERQSHLAFKILWKISSLMSQRLRQVSGQLVDLV</sequence>
<keyword evidence="3" id="KW-1185">Reference proteome</keyword>
<dbReference type="EMBL" id="BSNM01000002">
    <property type="protein sequence ID" value="GLQ29779.1"/>
    <property type="molecule type" value="Genomic_DNA"/>
</dbReference>
<protein>
    <recommendedName>
        <fullName evidence="1">Cyclic nucleotide-binding domain-containing protein</fullName>
    </recommendedName>
</protein>
<dbReference type="InterPro" id="IPR014710">
    <property type="entry name" value="RmlC-like_jellyroll"/>
</dbReference>
<dbReference type="InterPro" id="IPR018488">
    <property type="entry name" value="cNMP-bd_CS"/>
</dbReference>
<dbReference type="GO" id="GO:0003700">
    <property type="term" value="F:DNA-binding transcription factor activity"/>
    <property type="evidence" value="ECO:0007669"/>
    <property type="project" value="TreeGrafter"/>
</dbReference>
<accession>A0AA37S7W2</accession>
<name>A0AA37S7W2_9GAMM</name>
<evidence type="ECO:0000259" key="1">
    <source>
        <dbReference type="PROSITE" id="PS50042"/>
    </source>
</evidence>
<organism evidence="2 3">
    <name type="scientific">Litoribrevibacter albus</name>
    <dbReference type="NCBI Taxonomy" id="1473156"/>
    <lineage>
        <taxon>Bacteria</taxon>
        <taxon>Pseudomonadati</taxon>
        <taxon>Pseudomonadota</taxon>
        <taxon>Gammaproteobacteria</taxon>
        <taxon>Oceanospirillales</taxon>
        <taxon>Oceanospirillaceae</taxon>
        <taxon>Litoribrevibacter</taxon>
    </lineage>
</organism>
<evidence type="ECO:0000313" key="3">
    <source>
        <dbReference type="Proteomes" id="UP001161389"/>
    </source>
</evidence>
<dbReference type="Proteomes" id="UP001161389">
    <property type="component" value="Unassembled WGS sequence"/>
</dbReference>
<dbReference type="RefSeq" id="WP_284377835.1">
    <property type="nucleotide sequence ID" value="NZ_BSNM01000002.1"/>
</dbReference>
<dbReference type="CDD" id="cd00038">
    <property type="entry name" value="CAP_ED"/>
    <property type="match status" value="1"/>
</dbReference>
<dbReference type="GO" id="GO:0005829">
    <property type="term" value="C:cytosol"/>
    <property type="evidence" value="ECO:0007669"/>
    <property type="project" value="TreeGrafter"/>
</dbReference>
<dbReference type="SUPFAM" id="SSF51206">
    <property type="entry name" value="cAMP-binding domain-like"/>
    <property type="match status" value="1"/>
</dbReference>
<dbReference type="PANTHER" id="PTHR24567">
    <property type="entry name" value="CRP FAMILY TRANSCRIPTIONAL REGULATORY PROTEIN"/>
    <property type="match status" value="1"/>
</dbReference>
<gene>
    <name evidence="2" type="ORF">GCM10007876_02570</name>
</gene>
<comment type="caution">
    <text evidence="2">The sequence shown here is derived from an EMBL/GenBank/DDBJ whole genome shotgun (WGS) entry which is preliminary data.</text>
</comment>
<feature type="domain" description="Cyclic nucleotide-binding" evidence="1">
    <location>
        <begin position="27"/>
        <end position="126"/>
    </location>
</feature>
<dbReference type="InterPro" id="IPR000595">
    <property type="entry name" value="cNMP-bd_dom"/>
</dbReference>
<dbReference type="InterPro" id="IPR018490">
    <property type="entry name" value="cNMP-bd_dom_sf"/>
</dbReference>
<dbReference type="PROSITE" id="PS00889">
    <property type="entry name" value="CNMP_BINDING_2"/>
    <property type="match status" value="1"/>
</dbReference>
<dbReference type="Pfam" id="PF00027">
    <property type="entry name" value="cNMP_binding"/>
    <property type="match status" value="1"/>
</dbReference>
<dbReference type="InterPro" id="IPR050397">
    <property type="entry name" value="Env_Response_Regulators"/>
</dbReference>
<dbReference type="SMART" id="SM00100">
    <property type="entry name" value="cNMP"/>
    <property type="match status" value="1"/>
</dbReference>
<dbReference type="Gene3D" id="2.60.120.10">
    <property type="entry name" value="Jelly Rolls"/>
    <property type="match status" value="1"/>
</dbReference>